<gene>
    <name evidence="7" type="ORF">JOE66_001647</name>
</gene>
<evidence type="ECO:0000256" key="5">
    <source>
        <dbReference type="ARBA" id="ARBA00023136"/>
    </source>
</evidence>
<evidence type="ECO:0000313" key="7">
    <source>
        <dbReference type="EMBL" id="MBM7472013.1"/>
    </source>
</evidence>
<sequence length="345" mass="38040">MTESERGATAEHRHLDRTAVRYALRRAYHGFFIHRGLDSGAALTFFSTLALFPATLALVSIVGLLDPQGDAVRVILTVLDSYIPKGSVESTRLALTQFTRIPNPVVALVIGLSLTLWAGASYATAFGRAVNAIYDVHEGRRFVKLRLLMLVESLALIVLLGALGVIVVVTPDAALTLVSTLGWPLVAVDLWSIAKWPLLVLLAVFTVMVLYYDTPNLKRPRVRWLTVGASFAIVGLAAMTIGYSIYITGFSGYDRFYGLLGGAIITLIWLFLSNLVLVVGAEVDAELTRARQLLRGIEAEESIQLPLRDNRRNLILARRLDRDLRDGRAIRERATLLRRHAPGDR</sequence>
<keyword evidence="8" id="KW-1185">Reference proteome</keyword>
<name>A0ABS2L4I3_9MICO</name>
<keyword evidence="3 6" id="KW-0812">Transmembrane</keyword>
<accession>A0ABS2L4I3</accession>
<reference evidence="7 8" key="1">
    <citation type="submission" date="2021-01" db="EMBL/GenBank/DDBJ databases">
        <title>Sequencing the genomes of 1000 actinobacteria strains.</title>
        <authorList>
            <person name="Klenk H.-P."/>
        </authorList>
    </citation>
    <scope>NUCLEOTIDE SEQUENCE [LARGE SCALE GENOMIC DNA]</scope>
    <source>
        <strain evidence="7 8">DSM 13057</strain>
    </source>
</reference>
<evidence type="ECO:0000256" key="6">
    <source>
        <dbReference type="SAM" id="Phobius"/>
    </source>
</evidence>
<dbReference type="InterPro" id="IPR017039">
    <property type="entry name" value="Virul_fac_BrkB"/>
</dbReference>
<feature type="transmembrane region" description="Helical" evidence="6">
    <location>
        <begin position="105"/>
        <end position="126"/>
    </location>
</feature>
<proteinExistence type="predicted"/>
<keyword evidence="2" id="KW-1003">Cell membrane</keyword>
<comment type="caution">
    <text evidence="7">The sequence shown here is derived from an EMBL/GenBank/DDBJ whole genome shotgun (WGS) entry which is preliminary data.</text>
</comment>
<organism evidence="7 8">
    <name type="scientific">Subtercola frigoramans</name>
    <dbReference type="NCBI Taxonomy" id="120298"/>
    <lineage>
        <taxon>Bacteria</taxon>
        <taxon>Bacillati</taxon>
        <taxon>Actinomycetota</taxon>
        <taxon>Actinomycetes</taxon>
        <taxon>Micrococcales</taxon>
        <taxon>Microbacteriaceae</taxon>
        <taxon>Subtercola</taxon>
    </lineage>
</organism>
<dbReference type="PANTHER" id="PTHR30213:SF0">
    <property type="entry name" value="UPF0761 MEMBRANE PROTEIN YIHY"/>
    <property type="match status" value="1"/>
</dbReference>
<evidence type="ECO:0000256" key="1">
    <source>
        <dbReference type="ARBA" id="ARBA00004651"/>
    </source>
</evidence>
<dbReference type="Proteomes" id="UP000776164">
    <property type="component" value="Unassembled WGS sequence"/>
</dbReference>
<keyword evidence="4 6" id="KW-1133">Transmembrane helix</keyword>
<dbReference type="Pfam" id="PF03631">
    <property type="entry name" value="Virul_fac_BrkB"/>
    <property type="match status" value="1"/>
</dbReference>
<dbReference type="EMBL" id="JAFBBU010000001">
    <property type="protein sequence ID" value="MBM7472013.1"/>
    <property type="molecule type" value="Genomic_DNA"/>
</dbReference>
<feature type="transmembrane region" description="Helical" evidence="6">
    <location>
        <begin position="259"/>
        <end position="281"/>
    </location>
</feature>
<evidence type="ECO:0000256" key="2">
    <source>
        <dbReference type="ARBA" id="ARBA00022475"/>
    </source>
</evidence>
<feature type="transmembrane region" description="Helical" evidence="6">
    <location>
        <begin position="190"/>
        <end position="212"/>
    </location>
</feature>
<protein>
    <submittedName>
        <fullName evidence="7">Membrane protein</fullName>
    </submittedName>
</protein>
<dbReference type="RefSeq" id="WP_205108411.1">
    <property type="nucleotide sequence ID" value="NZ_BAAAHT010000013.1"/>
</dbReference>
<feature type="transmembrane region" description="Helical" evidence="6">
    <location>
        <begin position="147"/>
        <end position="170"/>
    </location>
</feature>
<evidence type="ECO:0000256" key="4">
    <source>
        <dbReference type="ARBA" id="ARBA00022989"/>
    </source>
</evidence>
<feature type="transmembrane region" description="Helical" evidence="6">
    <location>
        <begin position="224"/>
        <end position="247"/>
    </location>
</feature>
<evidence type="ECO:0000313" key="8">
    <source>
        <dbReference type="Proteomes" id="UP000776164"/>
    </source>
</evidence>
<dbReference type="PANTHER" id="PTHR30213">
    <property type="entry name" value="INNER MEMBRANE PROTEIN YHJD"/>
    <property type="match status" value="1"/>
</dbReference>
<feature type="transmembrane region" description="Helical" evidence="6">
    <location>
        <begin position="41"/>
        <end position="65"/>
    </location>
</feature>
<comment type="subcellular location">
    <subcellularLocation>
        <location evidence="1">Cell membrane</location>
        <topology evidence="1">Multi-pass membrane protein</topology>
    </subcellularLocation>
</comment>
<keyword evidence="5 6" id="KW-0472">Membrane</keyword>
<evidence type="ECO:0000256" key="3">
    <source>
        <dbReference type="ARBA" id="ARBA00022692"/>
    </source>
</evidence>